<keyword evidence="2" id="KW-0732">Signal</keyword>
<keyword evidence="1" id="KW-1133">Transmembrane helix</keyword>
<protein>
    <submittedName>
        <fullName evidence="4">PEPxxWA-CTERM sorting domain-containing protein</fullName>
    </submittedName>
</protein>
<keyword evidence="1" id="KW-0812">Transmembrane</keyword>
<dbReference type="Pfam" id="PF07589">
    <property type="entry name" value="PEP-CTERM"/>
    <property type="match status" value="1"/>
</dbReference>
<dbReference type="NCBIfam" id="NF035944">
    <property type="entry name" value="PEPxxWA-CTERM"/>
    <property type="match status" value="1"/>
</dbReference>
<dbReference type="Proteomes" id="UP000640426">
    <property type="component" value="Unassembled WGS sequence"/>
</dbReference>
<comment type="caution">
    <text evidence="4">The sequence shown here is derived from an EMBL/GenBank/DDBJ whole genome shotgun (WGS) entry which is preliminary data.</text>
</comment>
<evidence type="ECO:0000256" key="2">
    <source>
        <dbReference type="SAM" id="SignalP"/>
    </source>
</evidence>
<evidence type="ECO:0000259" key="3">
    <source>
        <dbReference type="Pfam" id="PF07589"/>
    </source>
</evidence>
<organism evidence="4 5">
    <name type="scientific">Sphingomonas mollis</name>
    <dbReference type="NCBI Taxonomy" id="2795726"/>
    <lineage>
        <taxon>Bacteria</taxon>
        <taxon>Pseudomonadati</taxon>
        <taxon>Pseudomonadota</taxon>
        <taxon>Alphaproteobacteria</taxon>
        <taxon>Sphingomonadales</taxon>
        <taxon>Sphingomonadaceae</taxon>
        <taxon>Sphingomonas</taxon>
    </lineage>
</organism>
<accession>A0ABS0XVB9</accession>
<evidence type="ECO:0000313" key="5">
    <source>
        <dbReference type="Proteomes" id="UP000640426"/>
    </source>
</evidence>
<evidence type="ECO:0000313" key="4">
    <source>
        <dbReference type="EMBL" id="MBJ6123680.1"/>
    </source>
</evidence>
<proteinExistence type="predicted"/>
<sequence>MMSIKALIAGTLMAAGVMASPAEAATIVFDFSFQNVSRVNGSFSFDDAKTGMLGYADLTAFDLTVIGDAVTAASNYTLADVLAMPVYSFFSFDASQYHLNTGVVDGPFGPVDLFFGAASKSANAGPDQDLDSGFVVGTAGAYRDFRTDFAGGIDNLSMGVAAVPEPATWAMMLVGFALVGAATRYRRRTTSVVFG</sequence>
<feature type="signal peptide" evidence="2">
    <location>
        <begin position="1"/>
        <end position="24"/>
    </location>
</feature>
<feature type="chain" id="PRO_5046109383" evidence="2">
    <location>
        <begin position="25"/>
        <end position="195"/>
    </location>
</feature>
<dbReference type="EMBL" id="JAELXS010000020">
    <property type="protein sequence ID" value="MBJ6123680.1"/>
    <property type="molecule type" value="Genomic_DNA"/>
</dbReference>
<dbReference type="NCBIfam" id="TIGR02595">
    <property type="entry name" value="PEP_CTERM"/>
    <property type="match status" value="1"/>
</dbReference>
<feature type="domain" description="Ice-binding protein C-terminal" evidence="3">
    <location>
        <begin position="162"/>
        <end position="187"/>
    </location>
</feature>
<name>A0ABS0XVB9_9SPHN</name>
<gene>
    <name evidence="4" type="ORF">JAO74_18055</name>
</gene>
<evidence type="ECO:0000256" key="1">
    <source>
        <dbReference type="SAM" id="Phobius"/>
    </source>
</evidence>
<keyword evidence="1" id="KW-0472">Membrane</keyword>
<dbReference type="InterPro" id="IPR013424">
    <property type="entry name" value="Ice-binding_C"/>
</dbReference>
<reference evidence="5" key="1">
    <citation type="submission" date="2020-12" db="EMBL/GenBank/DDBJ databases">
        <title>Hymenobacter sp.</title>
        <authorList>
            <person name="Kim M.K."/>
        </authorList>
    </citation>
    <scope>NUCLEOTIDE SEQUENCE [LARGE SCALE GENOMIC DNA]</scope>
    <source>
        <strain evidence="5">BT553</strain>
    </source>
</reference>
<feature type="transmembrane region" description="Helical" evidence="1">
    <location>
        <begin position="167"/>
        <end position="185"/>
    </location>
</feature>
<keyword evidence="5" id="KW-1185">Reference proteome</keyword>